<protein>
    <submittedName>
        <fullName evidence="2">Sulfonate ABC transporter</fullName>
    </submittedName>
</protein>
<dbReference type="Pfam" id="PF21344">
    <property type="entry name" value="Zn_ribbon_LysW"/>
    <property type="match status" value="1"/>
</dbReference>
<organism evidence="2">
    <name type="scientific">Ignisphaera aggregans</name>
    <dbReference type="NCBI Taxonomy" id="334771"/>
    <lineage>
        <taxon>Archaea</taxon>
        <taxon>Thermoproteota</taxon>
        <taxon>Thermoprotei</taxon>
        <taxon>Desulfurococcales</taxon>
        <taxon>Desulfurococcaceae</taxon>
        <taxon>Ignisphaera</taxon>
    </lineage>
</organism>
<dbReference type="AlphaFoldDB" id="A0A7C4NS02"/>
<dbReference type="PANTHER" id="PTHR40393">
    <property type="entry name" value="LYSINE BIOSYNTHESIS PROTEIN-RELATED-RELATED"/>
    <property type="match status" value="1"/>
</dbReference>
<proteinExistence type="predicted"/>
<reference evidence="2" key="1">
    <citation type="journal article" date="2020" name="mSystems">
        <title>Genome- and Community-Level Interaction Insights into Carbon Utilization and Element Cycling Functions of Hydrothermarchaeota in Hydrothermal Sediment.</title>
        <authorList>
            <person name="Zhou Z."/>
            <person name="Liu Y."/>
            <person name="Xu W."/>
            <person name="Pan J."/>
            <person name="Luo Z.H."/>
            <person name="Li M."/>
        </authorList>
    </citation>
    <scope>NUCLEOTIDE SEQUENCE [LARGE SCALE GENOMIC DNA]</scope>
    <source>
        <strain evidence="2">SpSt-637</strain>
        <strain evidence="1">SpSt-667</strain>
    </source>
</reference>
<dbReference type="CDD" id="cd13946">
    <property type="entry name" value="LysW"/>
    <property type="match status" value="1"/>
</dbReference>
<evidence type="ECO:0000313" key="1">
    <source>
        <dbReference type="EMBL" id="HGQ35723.1"/>
    </source>
</evidence>
<dbReference type="Gene3D" id="2.20.28.160">
    <property type="match status" value="1"/>
</dbReference>
<dbReference type="NCBIfam" id="NF041070">
    <property type="entry name" value="carrier_LysW_Arch"/>
    <property type="match status" value="1"/>
</dbReference>
<name>A0A7C4NS02_9CREN</name>
<sequence>MVEVKCPVCGNIVSLPSDIVAGELVEHDCGVTLEVVLEEGKVKLKPFEGVGEDWGE</sequence>
<dbReference type="EMBL" id="DTBD01000003">
    <property type="protein sequence ID" value="HGQ63652.1"/>
    <property type="molecule type" value="Genomic_DNA"/>
</dbReference>
<dbReference type="EMBL" id="DTCK01000019">
    <property type="protein sequence ID" value="HGQ35723.1"/>
    <property type="molecule type" value="Genomic_DNA"/>
</dbReference>
<evidence type="ECO:0000313" key="2">
    <source>
        <dbReference type="EMBL" id="HGQ63652.1"/>
    </source>
</evidence>
<accession>A0A7C4NS02</accession>
<gene>
    <name evidence="2" type="ORF">ENU08_00155</name>
    <name evidence="1" type="ORF">ENU41_03480</name>
</gene>
<dbReference type="InterPro" id="IPR005906">
    <property type="entry name" value="LysW"/>
</dbReference>
<comment type="caution">
    <text evidence="2">The sequence shown here is derived from an EMBL/GenBank/DDBJ whole genome shotgun (WGS) entry which is preliminary data.</text>
</comment>
<dbReference type="PANTHER" id="PTHR40393:SF2">
    <property type="entry name" value="ALPHA-AMINOADIPATE_GLUTAMATE CARRIER PROTEIN LYSW"/>
    <property type="match status" value="1"/>
</dbReference>